<feature type="compositionally biased region" description="Basic residues" evidence="1">
    <location>
        <begin position="633"/>
        <end position="652"/>
    </location>
</feature>
<accession>D4B4X3</accession>
<sequence>MIKKAIQIHAKSDIGQEAETDTKRRVECGIDIMEAGTRPEPRPKTQSATEPKPDPKDKPEFKTEPTTSDLEDMHIQGELTEHLKLVEPGQAKETPSVNPLIEQMKTTPLFSSQIKGVVHPALLGASTMDLLFPQYGLLGLRLASYTPGSDEEIAGIGGAKKNLVYANINAPWSTFICGSQGSGKSHTLSCMLENSLLLPSQTGKVSNQLTGLVLHYDKFTSLDTGQLCEAAYLCSVGIPVRVLVSPSNLQRMTQLYSNLPGLPSGCPRPKVEPMLFNEDHLSIGMMKSLMAISDSEGTPLYMEGDLLTYLPKMVTKILRDMAKESNGKRGIDFQDFETRIREKSTLRGQCTALNMRLDLLRSFLEVRLSRKGKPISRKGDIWSFEKGSLTIIDLSCPFVDENDACALFNICIGIFLEGRGKGGRVIALDEAHKYLTTKSREAVTLTETMLSLIRQQRHLATRVIIATQEPTLSPNLLDLCNLTVVHRFSSPAWFKALEGHLAGAIMDVSASRASKYSTGSLFSRIVGLGTGEALVFCPSAILDVSHANNAELGGDSSTHQAAQSIMAEQGSSYFKMKVRKRITADGGRSILAQDNQRQINDLFVIFFFFFFFFFFFHFVFDCCFYQEPNLKKQGSKKKKHQKKRHQQEKKKIKPWEDEPIARQEQRKMNFWMTRRDET</sequence>
<keyword evidence="4" id="KW-1185">Reference proteome</keyword>
<dbReference type="GeneID" id="9525526"/>
<proteinExistence type="predicted"/>
<protein>
    <recommendedName>
        <fullName evidence="5">AAA+ ATPase domain-containing protein</fullName>
    </recommendedName>
</protein>
<dbReference type="RefSeq" id="XP_003010258.1">
    <property type="nucleotide sequence ID" value="XM_003010212.1"/>
</dbReference>
<dbReference type="HOGENOM" id="CLU_015256_4_0_1"/>
<evidence type="ECO:0000256" key="2">
    <source>
        <dbReference type="SAM" id="Phobius"/>
    </source>
</evidence>
<dbReference type="KEGG" id="abe:ARB_03513"/>
<feature type="compositionally biased region" description="Basic and acidic residues" evidence="1">
    <location>
        <begin position="10"/>
        <end position="28"/>
    </location>
</feature>
<dbReference type="EMBL" id="ABSU01000035">
    <property type="protein sequence ID" value="EFE29618.1"/>
    <property type="molecule type" value="Genomic_DNA"/>
</dbReference>
<evidence type="ECO:0000256" key="1">
    <source>
        <dbReference type="SAM" id="MobiDB-lite"/>
    </source>
</evidence>
<evidence type="ECO:0000313" key="4">
    <source>
        <dbReference type="Proteomes" id="UP000008866"/>
    </source>
</evidence>
<gene>
    <name evidence="3" type="ORF">ARB_03513</name>
</gene>
<organism evidence="3 4">
    <name type="scientific">Arthroderma benhamiae (strain ATCC MYA-4681 / CBS 112371)</name>
    <name type="common">Trichophyton mentagrophytes</name>
    <dbReference type="NCBI Taxonomy" id="663331"/>
    <lineage>
        <taxon>Eukaryota</taxon>
        <taxon>Fungi</taxon>
        <taxon>Dikarya</taxon>
        <taxon>Ascomycota</taxon>
        <taxon>Pezizomycotina</taxon>
        <taxon>Eurotiomycetes</taxon>
        <taxon>Eurotiomycetidae</taxon>
        <taxon>Onygenales</taxon>
        <taxon>Arthrodermataceae</taxon>
        <taxon>Trichophyton</taxon>
    </lineage>
</organism>
<feature type="compositionally biased region" description="Basic and acidic residues" evidence="1">
    <location>
        <begin position="51"/>
        <end position="63"/>
    </location>
</feature>
<dbReference type="eggNOG" id="ENOG502QVRG">
    <property type="taxonomic scope" value="Eukaryota"/>
</dbReference>
<dbReference type="SUPFAM" id="SSF52540">
    <property type="entry name" value="P-loop containing nucleoside triphosphate hydrolases"/>
    <property type="match status" value="1"/>
</dbReference>
<evidence type="ECO:0008006" key="5">
    <source>
        <dbReference type="Google" id="ProtNLM"/>
    </source>
</evidence>
<feature type="region of interest" description="Disordered" evidence="1">
    <location>
        <begin position="633"/>
        <end position="662"/>
    </location>
</feature>
<keyword evidence="2" id="KW-0472">Membrane</keyword>
<keyword evidence="2" id="KW-1133">Transmembrane helix</keyword>
<dbReference type="Proteomes" id="UP000008866">
    <property type="component" value="Unassembled WGS sequence"/>
</dbReference>
<dbReference type="InterPro" id="IPR027417">
    <property type="entry name" value="P-loop_NTPase"/>
</dbReference>
<feature type="transmembrane region" description="Helical" evidence="2">
    <location>
        <begin position="602"/>
        <end position="625"/>
    </location>
</feature>
<name>D4B4X3_ARTBC</name>
<comment type="caution">
    <text evidence="3">The sequence shown here is derived from an EMBL/GenBank/DDBJ whole genome shotgun (WGS) entry which is preliminary data.</text>
</comment>
<feature type="region of interest" description="Disordered" evidence="1">
    <location>
        <begin position="1"/>
        <end position="71"/>
    </location>
</feature>
<dbReference type="Gene3D" id="3.40.50.300">
    <property type="entry name" value="P-loop containing nucleotide triphosphate hydrolases"/>
    <property type="match status" value="1"/>
</dbReference>
<feature type="compositionally biased region" description="Basic and acidic residues" evidence="1">
    <location>
        <begin position="653"/>
        <end position="662"/>
    </location>
</feature>
<dbReference type="AlphaFoldDB" id="D4B4X3"/>
<evidence type="ECO:0000313" key="3">
    <source>
        <dbReference type="EMBL" id="EFE29618.1"/>
    </source>
</evidence>
<reference evidence="4" key="1">
    <citation type="journal article" date="2011" name="Genome Biol.">
        <title>Comparative and functional genomics provide insights into the pathogenicity of dermatophytic fungi.</title>
        <authorList>
            <person name="Burmester A."/>
            <person name="Shelest E."/>
            <person name="Gloeckner G."/>
            <person name="Heddergott C."/>
            <person name="Schindler S."/>
            <person name="Staib P."/>
            <person name="Heidel A."/>
            <person name="Felder M."/>
            <person name="Petzold A."/>
            <person name="Szafranski K."/>
            <person name="Feuermann M."/>
            <person name="Pedruzzi I."/>
            <person name="Priebe S."/>
            <person name="Groth M."/>
            <person name="Winkler R."/>
            <person name="Li W."/>
            <person name="Kniemeyer O."/>
            <person name="Schroeckh V."/>
            <person name="Hertweck C."/>
            <person name="Hube B."/>
            <person name="White T.C."/>
            <person name="Platzer M."/>
            <person name="Guthke R."/>
            <person name="Heitman J."/>
            <person name="Woestemeyer J."/>
            <person name="Zipfel P.F."/>
            <person name="Monod M."/>
            <person name="Brakhage A.A."/>
        </authorList>
    </citation>
    <scope>NUCLEOTIDE SEQUENCE [LARGE SCALE GENOMIC DNA]</scope>
    <source>
        <strain evidence="4">ATCC MYA-4681 / CBS 112371</strain>
    </source>
</reference>
<dbReference type="OMA" id="HEYQMRE"/>
<keyword evidence="2" id="KW-0812">Transmembrane</keyword>